<sequence length="291" mass="32731">MANFFWGQTELGLKHHWCSWRNLCYLVKEDGLGIQSFEDIQGAFSCKLWWRYYNLTSLWANFMLSRYSANNGAARRISRVWRRMLAVRDIVDHFTRDIDLGDKVQRAWVLTPSGDFTIFSAWDVLRPKRACHGSKKCVWSGRVPCNIAVFMWKLRNNYLSFPETLWRFGFQLSSKCQFCPDVESQDHVLSDCTLATESQLASFVACSSGGFISPQALSGEGVQSVAIASMLRAVEGQEHDNVRGGCCDAGTGNPGHSGAGEVLCDSDGNILYGFSSFLGARTNLEAKPWRY</sequence>
<dbReference type="GeneID" id="140016515"/>
<protein>
    <recommendedName>
        <fullName evidence="1">Reverse transcriptase zinc-binding domain-containing protein</fullName>
    </recommendedName>
</protein>
<evidence type="ECO:0000259" key="1">
    <source>
        <dbReference type="Pfam" id="PF13966"/>
    </source>
</evidence>
<name>A0ABM4W2Y3_COFAR</name>
<dbReference type="InterPro" id="IPR026960">
    <property type="entry name" value="RVT-Znf"/>
</dbReference>
<proteinExistence type="predicted"/>
<keyword evidence="2" id="KW-1185">Reference proteome</keyword>
<dbReference type="Pfam" id="PF13966">
    <property type="entry name" value="zf-RVT"/>
    <property type="match status" value="1"/>
</dbReference>
<dbReference type="Proteomes" id="UP001652660">
    <property type="component" value="Chromosome 11c"/>
</dbReference>
<organism evidence="2 3">
    <name type="scientific">Coffea arabica</name>
    <name type="common">Arabian coffee</name>
    <dbReference type="NCBI Taxonomy" id="13443"/>
    <lineage>
        <taxon>Eukaryota</taxon>
        <taxon>Viridiplantae</taxon>
        <taxon>Streptophyta</taxon>
        <taxon>Embryophyta</taxon>
        <taxon>Tracheophyta</taxon>
        <taxon>Spermatophyta</taxon>
        <taxon>Magnoliopsida</taxon>
        <taxon>eudicotyledons</taxon>
        <taxon>Gunneridae</taxon>
        <taxon>Pentapetalae</taxon>
        <taxon>asterids</taxon>
        <taxon>lamiids</taxon>
        <taxon>Gentianales</taxon>
        <taxon>Rubiaceae</taxon>
        <taxon>Ixoroideae</taxon>
        <taxon>Gardenieae complex</taxon>
        <taxon>Bertiereae - Coffeeae clade</taxon>
        <taxon>Coffeeae</taxon>
        <taxon>Coffea</taxon>
    </lineage>
</organism>
<feature type="domain" description="Reverse transcriptase zinc-binding" evidence="1">
    <location>
        <begin position="116"/>
        <end position="197"/>
    </location>
</feature>
<dbReference type="PANTHER" id="PTHR33116">
    <property type="entry name" value="REVERSE TRANSCRIPTASE ZINC-BINDING DOMAIN-CONTAINING PROTEIN-RELATED-RELATED"/>
    <property type="match status" value="1"/>
</dbReference>
<dbReference type="RefSeq" id="XP_071926152.1">
    <property type="nucleotide sequence ID" value="XM_072070051.1"/>
</dbReference>
<evidence type="ECO:0000313" key="3">
    <source>
        <dbReference type="RefSeq" id="XP_071926152.1"/>
    </source>
</evidence>
<gene>
    <name evidence="3" type="primary">LOC140016515</name>
</gene>
<evidence type="ECO:0000313" key="2">
    <source>
        <dbReference type="Proteomes" id="UP001652660"/>
    </source>
</evidence>
<dbReference type="PANTHER" id="PTHR33116:SF82">
    <property type="entry name" value="RNASE H FAMILY PROTEIN"/>
    <property type="match status" value="1"/>
</dbReference>
<reference evidence="3" key="1">
    <citation type="submission" date="2025-08" db="UniProtKB">
        <authorList>
            <consortium name="RefSeq"/>
        </authorList>
    </citation>
    <scope>IDENTIFICATION</scope>
    <source>
        <tissue evidence="3">Leaves</tissue>
    </source>
</reference>
<accession>A0ABM4W2Y3</accession>